<dbReference type="InterPro" id="IPR036388">
    <property type="entry name" value="WH-like_DNA-bd_sf"/>
</dbReference>
<protein>
    <submittedName>
        <fullName evidence="5">MarR family winged helix-turn-helix transcriptional regulator</fullName>
    </submittedName>
</protein>
<geneLocation type="plasmid" evidence="5 6">
    <name>pSS1-5</name>
</geneLocation>
<dbReference type="PANTHER" id="PTHR33164:SF43">
    <property type="entry name" value="HTH-TYPE TRANSCRIPTIONAL REPRESSOR YETL"/>
    <property type="match status" value="1"/>
</dbReference>
<accession>A0AAN0MIC8</accession>
<dbReference type="KEGG" id="yrh:AABB31_00200"/>
<dbReference type="GO" id="GO:0006950">
    <property type="term" value="P:response to stress"/>
    <property type="evidence" value="ECO:0007669"/>
    <property type="project" value="TreeGrafter"/>
</dbReference>
<dbReference type="SMART" id="SM00347">
    <property type="entry name" value="HTH_MARR"/>
    <property type="match status" value="1"/>
</dbReference>
<dbReference type="PANTHER" id="PTHR33164">
    <property type="entry name" value="TRANSCRIPTIONAL REGULATOR, MARR FAMILY"/>
    <property type="match status" value="1"/>
</dbReference>
<dbReference type="AlphaFoldDB" id="A0AAN0MIC8"/>
<dbReference type="RefSeq" id="WP_342074926.1">
    <property type="nucleotide sequence ID" value="NZ_CP151764.2"/>
</dbReference>
<dbReference type="GO" id="GO:0003700">
    <property type="term" value="F:DNA-binding transcription factor activity"/>
    <property type="evidence" value="ECO:0007669"/>
    <property type="project" value="InterPro"/>
</dbReference>
<evidence type="ECO:0000313" key="5">
    <source>
        <dbReference type="EMBL" id="WZU65583.1"/>
    </source>
</evidence>
<organism evidence="5 6">
    <name type="scientific">Yoonia rhodophyticola</name>
    <dbReference type="NCBI Taxonomy" id="3137370"/>
    <lineage>
        <taxon>Bacteria</taxon>
        <taxon>Pseudomonadati</taxon>
        <taxon>Pseudomonadota</taxon>
        <taxon>Alphaproteobacteria</taxon>
        <taxon>Rhodobacterales</taxon>
        <taxon>Paracoccaceae</taxon>
        <taxon>Yoonia</taxon>
    </lineage>
</organism>
<evidence type="ECO:0000259" key="4">
    <source>
        <dbReference type="PROSITE" id="PS50995"/>
    </source>
</evidence>
<reference evidence="5" key="1">
    <citation type="submission" date="2024-08" db="EMBL/GenBank/DDBJ databases">
        <title>Phylogenomic analyses of a clade within the roseobacter group suggest taxonomic reassignments of species of the genera Aestuariivita, Citreicella, Loktanella, Nautella, Pelagibaca, Ruegeria, Thalassobius, Thiobacimonas and Tropicibacter, and the proposal o.</title>
        <authorList>
            <person name="Jeon C.O."/>
        </authorList>
    </citation>
    <scope>NUCLEOTIDE SEQUENCE</scope>
    <source>
        <strain evidence="5">SS1-5</strain>
        <plasmid evidence="5">pSS1-5</plasmid>
    </source>
</reference>
<dbReference type="PROSITE" id="PS01117">
    <property type="entry name" value="HTH_MARR_1"/>
    <property type="match status" value="1"/>
</dbReference>
<dbReference type="SMART" id="SM00419">
    <property type="entry name" value="HTH_CRP"/>
    <property type="match status" value="1"/>
</dbReference>
<dbReference type="Proteomes" id="UP001470809">
    <property type="component" value="Plasmid pSS1-5"/>
</dbReference>
<gene>
    <name evidence="5" type="ORF">AABB31_00200</name>
</gene>
<keyword evidence="1" id="KW-0805">Transcription regulation</keyword>
<dbReference type="PRINTS" id="PR00598">
    <property type="entry name" value="HTHMARR"/>
</dbReference>
<evidence type="ECO:0000313" key="6">
    <source>
        <dbReference type="Proteomes" id="UP001470809"/>
    </source>
</evidence>
<evidence type="ECO:0000256" key="1">
    <source>
        <dbReference type="ARBA" id="ARBA00023015"/>
    </source>
</evidence>
<dbReference type="InterPro" id="IPR000835">
    <property type="entry name" value="HTH_MarR-typ"/>
</dbReference>
<name>A0AAN0MIC8_9RHOB</name>
<feature type="domain" description="HTH marR-type" evidence="4">
    <location>
        <begin position="8"/>
        <end position="140"/>
    </location>
</feature>
<dbReference type="Gene3D" id="1.10.10.10">
    <property type="entry name" value="Winged helix-like DNA-binding domain superfamily/Winged helix DNA-binding domain"/>
    <property type="match status" value="1"/>
</dbReference>
<dbReference type="EMBL" id="CP151764">
    <property type="protein sequence ID" value="WZU65583.1"/>
    <property type="molecule type" value="Genomic_DNA"/>
</dbReference>
<keyword evidence="5" id="KW-0614">Plasmid</keyword>
<dbReference type="PROSITE" id="PS50995">
    <property type="entry name" value="HTH_MARR_2"/>
    <property type="match status" value="1"/>
</dbReference>
<dbReference type="GO" id="GO:0003677">
    <property type="term" value="F:DNA binding"/>
    <property type="evidence" value="ECO:0007669"/>
    <property type="project" value="UniProtKB-KW"/>
</dbReference>
<proteinExistence type="predicted"/>
<dbReference type="InterPro" id="IPR012318">
    <property type="entry name" value="HTH_CRP"/>
</dbReference>
<sequence length="149" mass="16638">MPKDYHLHDRLGFKLTRLSRLMQGRLEAGLAEHDLTRLKWCILSGVGIEGHNAPSELADHIGITRPAISRLLKAMIKDGLIERSLVEDDGRSRQISVTALGSKKLDACWPMVEANQEHFLNKLSEAQKDALNDALRDMIAGEADMLEDL</sequence>
<dbReference type="InterPro" id="IPR039422">
    <property type="entry name" value="MarR/SlyA-like"/>
</dbReference>
<evidence type="ECO:0000256" key="3">
    <source>
        <dbReference type="ARBA" id="ARBA00023163"/>
    </source>
</evidence>
<keyword evidence="6" id="KW-1185">Reference proteome</keyword>
<dbReference type="Pfam" id="PF12802">
    <property type="entry name" value="MarR_2"/>
    <property type="match status" value="1"/>
</dbReference>
<evidence type="ECO:0000256" key="2">
    <source>
        <dbReference type="ARBA" id="ARBA00023125"/>
    </source>
</evidence>
<keyword evidence="2" id="KW-0238">DNA-binding</keyword>
<dbReference type="InterPro" id="IPR023187">
    <property type="entry name" value="Tscrpt_reg_MarR-type_CS"/>
</dbReference>
<dbReference type="InterPro" id="IPR036390">
    <property type="entry name" value="WH_DNA-bd_sf"/>
</dbReference>
<keyword evidence="3" id="KW-0804">Transcription</keyword>
<dbReference type="SUPFAM" id="SSF46785">
    <property type="entry name" value="Winged helix' DNA-binding domain"/>
    <property type="match status" value="1"/>
</dbReference>